<dbReference type="InterPro" id="IPR024408">
    <property type="entry name" value="Muramidase"/>
</dbReference>
<comment type="caution">
    <text evidence="2">The sequence shown here is derived from an EMBL/GenBank/DDBJ whole genome shotgun (WGS) entry which is preliminary data.</text>
</comment>
<sequence>MEYNVVLKSPFAKAAVIQQLTSTYGFGGLTRWGGWPTYSLASPSVSSLAFSGLKPTGNFSVQAQPVFENQDFVLFSKSSKGGQDVDYFDIDKQHLVYVRSVNFFYWEWPSTTGAPNKGITQEDLVQAAKDLGLEVEVMMAIARQESHGGGFFADGRPKILFERHKMYQHLRAEGHDPVALAKKYPDIVNKAQGGYGKESVQYDKLERARKLDEEAALESASWGRFQIMGENYKNLYATPQEMEKAMRESEKQQLAFFVAFLRKKAGGKLITALKNHQWETVALYYNGKFWKKINPQYANNLQKYYAEYKKKPAR</sequence>
<evidence type="ECO:0000259" key="1">
    <source>
        <dbReference type="Pfam" id="PF11860"/>
    </source>
</evidence>
<evidence type="ECO:0000313" key="3">
    <source>
        <dbReference type="Proteomes" id="UP000632273"/>
    </source>
</evidence>
<name>A0ABQ1UVB9_9BACT</name>
<protein>
    <recommendedName>
        <fullName evidence="1">N-acetylmuramidase domain-containing protein</fullName>
    </recommendedName>
</protein>
<dbReference type="Pfam" id="PF11860">
    <property type="entry name" value="Muramidase"/>
    <property type="match status" value="1"/>
</dbReference>
<reference evidence="3" key="1">
    <citation type="journal article" date="2019" name="Int. J. Syst. Evol. Microbiol.">
        <title>The Global Catalogue of Microorganisms (GCM) 10K type strain sequencing project: providing services to taxonomists for standard genome sequencing and annotation.</title>
        <authorList>
            <consortium name="The Broad Institute Genomics Platform"/>
            <consortium name="The Broad Institute Genome Sequencing Center for Infectious Disease"/>
            <person name="Wu L."/>
            <person name="Ma J."/>
        </authorList>
    </citation>
    <scope>NUCLEOTIDE SEQUENCE [LARGE SCALE GENOMIC DNA]</scope>
    <source>
        <strain evidence="3">CGMCC 1.15197</strain>
    </source>
</reference>
<evidence type="ECO:0000313" key="2">
    <source>
        <dbReference type="EMBL" id="GGF26725.1"/>
    </source>
</evidence>
<dbReference type="Proteomes" id="UP000632273">
    <property type="component" value="Unassembled WGS sequence"/>
</dbReference>
<dbReference type="RefSeq" id="WP_188816142.1">
    <property type="nucleotide sequence ID" value="NZ_BMHT01000010.1"/>
</dbReference>
<keyword evidence="3" id="KW-1185">Reference proteome</keyword>
<gene>
    <name evidence="2" type="ORF">GCM10011383_42820</name>
</gene>
<feature type="domain" description="N-acetylmuramidase" evidence="1">
    <location>
        <begin position="134"/>
        <end position="309"/>
    </location>
</feature>
<dbReference type="EMBL" id="BMHT01000010">
    <property type="protein sequence ID" value="GGF26725.1"/>
    <property type="molecule type" value="Genomic_DNA"/>
</dbReference>
<accession>A0ABQ1UVB9</accession>
<proteinExistence type="predicted"/>
<organism evidence="2 3">
    <name type="scientific">Hymenobacter cavernae</name>
    <dbReference type="NCBI Taxonomy" id="2044852"/>
    <lineage>
        <taxon>Bacteria</taxon>
        <taxon>Pseudomonadati</taxon>
        <taxon>Bacteroidota</taxon>
        <taxon>Cytophagia</taxon>
        <taxon>Cytophagales</taxon>
        <taxon>Hymenobacteraceae</taxon>
        <taxon>Hymenobacter</taxon>
    </lineage>
</organism>